<dbReference type="InterPro" id="IPR013783">
    <property type="entry name" value="Ig-like_fold"/>
</dbReference>
<organism evidence="5 6">
    <name type="scientific">Toxoplasma gondii p89</name>
    <dbReference type="NCBI Taxonomy" id="943119"/>
    <lineage>
        <taxon>Eukaryota</taxon>
        <taxon>Sar</taxon>
        <taxon>Alveolata</taxon>
        <taxon>Apicomplexa</taxon>
        <taxon>Conoidasida</taxon>
        <taxon>Coccidia</taxon>
        <taxon>Eucoccidiorida</taxon>
        <taxon>Eimeriorina</taxon>
        <taxon>Sarcocystidae</taxon>
        <taxon>Toxoplasma</taxon>
    </lineage>
</organism>
<comment type="caution">
    <text evidence="5">The sequence shown here is derived from an EMBL/GenBank/DDBJ whole genome shotgun (WGS) entry which is preliminary data.</text>
</comment>
<keyword evidence="3 5" id="KW-0326">Glycosidase</keyword>
<dbReference type="Gene3D" id="2.60.40.10">
    <property type="entry name" value="Immunoglobulins"/>
    <property type="match status" value="1"/>
</dbReference>
<dbReference type="Proteomes" id="UP000028828">
    <property type="component" value="Unassembled WGS sequence"/>
</dbReference>
<gene>
    <name evidence="5" type="ORF">TGP89_283490</name>
</gene>
<dbReference type="EMBL" id="AEYI02002458">
    <property type="protein sequence ID" value="KFG28208.1"/>
    <property type="molecule type" value="Genomic_DNA"/>
</dbReference>
<protein>
    <submittedName>
        <fullName evidence="5">Putative Alpha-amylase AMY3</fullName>
        <ecNumber evidence="5">3.2.1.1</ecNumber>
    </submittedName>
</protein>
<dbReference type="OrthoDB" id="434688at2759"/>
<evidence type="ECO:0000256" key="3">
    <source>
        <dbReference type="ARBA" id="ARBA00023295"/>
    </source>
</evidence>
<dbReference type="Pfam" id="PF07821">
    <property type="entry name" value="Alpha-amyl_C2"/>
    <property type="match status" value="1"/>
</dbReference>
<dbReference type="PROSITE" id="PS50853">
    <property type="entry name" value="FN3"/>
    <property type="match status" value="1"/>
</dbReference>
<name>A0A086J7U0_TOXGO</name>
<evidence type="ECO:0000313" key="5">
    <source>
        <dbReference type="EMBL" id="KFG28208.1"/>
    </source>
</evidence>
<dbReference type="InterPro" id="IPR003961">
    <property type="entry name" value="FN3_dom"/>
</dbReference>
<dbReference type="VEuPathDB" id="ToxoDB:TGP89_283490"/>
<dbReference type="PANTHER" id="PTHR43447">
    <property type="entry name" value="ALPHA-AMYLASE"/>
    <property type="match status" value="1"/>
</dbReference>
<dbReference type="SMART" id="SM00642">
    <property type="entry name" value="Aamy"/>
    <property type="match status" value="1"/>
</dbReference>
<dbReference type="SUPFAM" id="SSF51011">
    <property type="entry name" value="Glycosyl hydrolase domain"/>
    <property type="match status" value="1"/>
</dbReference>
<dbReference type="Gene3D" id="2.60.40.1180">
    <property type="entry name" value="Golgi alpha-mannosidase II"/>
    <property type="match status" value="1"/>
</dbReference>
<dbReference type="Gene3D" id="3.20.20.80">
    <property type="entry name" value="Glycosidases"/>
    <property type="match status" value="1"/>
</dbReference>
<dbReference type="GO" id="GO:0005509">
    <property type="term" value="F:calcium ion binding"/>
    <property type="evidence" value="ECO:0007669"/>
    <property type="project" value="InterPro"/>
</dbReference>
<dbReference type="CDD" id="cd00063">
    <property type="entry name" value="FN3"/>
    <property type="match status" value="1"/>
</dbReference>
<dbReference type="GO" id="GO:0005975">
    <property type="term" value="P:carbohydrate metabolic process"/>
    <property type="evidence" value="ECO:0007669"/>
    <property type="project" value="InterPro"/>
</dbReference>
<dbReference type="InterPro" id="IPR006047">
    <property type="entry name" value="GH13_cat_dom"/>
</dbReference>
<proteinExistence type="inferred from homology"/>
<evidence type="ECO:0000256" key="1">
    <source>
        <dbReference type="ARBA" id="ARBA00008061"/>
    </source>
</evidence>
<dbReference type="AlphaFoldDB" id="A0A086J7U0"/>
<dbReference type="SUPFAM" id="SSF51445">
    <property type="entry name" value="(Trans)glycosidases"/>
    <property type="match status" value="1"/>
</dbReference>
<feature type="domain" description="Fibronectin type-III" evidence="4">
    <location>
        <begin position="38"/>
        <end position="131"/>
    </location>
</feature>
<sequence length="562" mass="63028">MGLTTYRFHVKAFNYLEQEGAASEKIAVRTGEPGKPSAPCELACTGHGQKSIQITWKAPADHGGAPIRYYRIYKNGHHLAFVSALAGTIPSFVDDTVTPTELCTYRVSAWHNLPPAGCDETRIPMKPSADPFDWFKASVGRSPIEGLLSEPLGVKADDMLQMPRLNDAKPHILLQGFNWVSSRNPYGWYRVVKNKLPDIKRLGASIIWLPPPTESVAAEGYMPTRWYNLNSKYGSQEDLKTLIRTAADDYNLSCCVDVVVNHRSATKQDKRGHWTVFEDPHWGPWAIVCNNLQGYKGEGGFDTGTRVDCAPDLDHTNKRVQEDVKKWLSWLVREIGYTSIRLDMAGGYGVAFQKSYIDSVDRPFTVGEYWDGCTETLANYVRAGQGSLAAFDFALYYVLKRCVESQHFHELNSCGRINGLIGLEPQLAVTFIENHDTDHLDYCTTFGGGNLDAVLQGYAFLLTHPGVPSVYWNHFSDYGPYCKEKLQELCDVRVGQGIHSTSGIFMSRTEEGLYAAYISSQSCYCRPDTANVAMKIGFKDWVPEGHRWKIATFGKNYCVWTR</sequence>
<dbReference type="InterPro" id="IPR036116">
    <property type="entry name" value="FN3_sf"/>
</dbReference>
<dbReference type="GO" id="GO:0004556">
    <property type="term" value="F:alpha-amylase activity"/>
    <property type="evidence" value="ECO:0007669"/>
    <property type="project" value="UniProtKB-EC"/>
</dbReference>
<dbReference type="InterPro" id="IPR013780">
    <property type="entry name" value="Glyco_hydro_b"/>
</dbReference>
<dbReference type="SUPFAM" id="SSF49265">
    <property type="entry name" value="Fibronectin type III"/>
    <property type="match status" value="1"/>
</dbReference>
<reference evidence="5 6" key="1">
    <citation type="submission" date="2014-03" db="EMBL/GenBank/DDBJ databases">
        <authorList>
            <person name="Sibley D."/>
            <person name="Venepally P."/>
            <person name="Karamycheva S."/>
            <person name="Hadjithomas M."/>
            <person name="Khan A."/>
            <person name="Brunk B."/>
            <person name="Roos D."/>
            <person name="Caler E."/>
            <person name="Lorenzi H."/>
        </authorList>
    </citation>
    <scope>NUCLEOTIDE SEQUENCE [LARGE SCALE GENOMIC DNA]</scope>
    <source>
        <strain evidence="6">p89</strain>
    </source>
</reference>
<keyword evidence="2 5" id="KW-0378">Hydrolase</keyword>
<accession>A0A086J7U0</accession>
<comment type="similarity">
    <text evidence="1">Belongs to the glycosyl hydrolase 13 family.</text>
</comment>
<evidence type="ECO:0000313" key="6">
    <source>
        <dbReference type="Proteomes" id="UP000028828"/>
    </source>
</evidence>
<dbReference type="EC" id="3.2.1.1" evidence="5"/>
<dbReference type="InterPro" id="IPR017853">
    <property type="entry name" value="GH"/>
</dbReference>
<evidence type="ECO:0000256" key="2">
    <source>
        <dbReference type="ARBA" id="ARBA00022801"/>
    </source>
</evidence>
<dbReference type="Pfam" id="PF00128">
    <property type="entry name" value="Alpha-amylase"/>
    <property type="match status" value="1"/>
</dbReference>
<dbReference type="SMART" id="SM00810">
    <property type="entry name" value="Alpha-amyl_C2"/>
    <property type="match status" value="1"/>
</dbReference>
<dbReference type="InterPro" id="IPR012850">
    <property type="entry name" value="A-amylase_bs_C"/>
</dbReference>
<evidence type="ECO:0000259" key="4">
    <source>
        <dbReference type="PROSITE" id="PS50853"/>
    </source>
</evidence>